<dbReference type="GO" id="GO:0004222">
    <property type="term" value="F:metalloendopeptidase activity"/>
    <property type="evidence" value="ECO:0007669"/>
    <property type="project" value="TreeGrafter"/>
</dbReference>
<dbReference type="KEGG" id="dpr:Despr_1094"/>
<protein>
    <submittedName>
        <fullName evidence="4">Peptidase M23</fullName>
    </submittedName>
</protein>
<sequence>MATHIRLRGSSRKGGFFKMFFLALATTAGLALAVVAFLLFEFEKPTLVLDKQIKYLGGRIELPLHATDNKSGISAVIITLAQGDKSATLLERTFPRAAWFKPAGPQSLNEKVVIDAQKAGIKEGDAELIILVRDFSLNGLFKGNRTLTRIPVTMDTVPPKVALVHGQRVIQPGGSGMALYTVAELPARHGVLIDNVFFPGFATGKNNTYVAYFALPWDAGQPEKTRIVAYDEAGNEGTAPFAAVFKPVPDKRDSITISEQFLLQKMPEFEQHYPEMQGTGTLVEKYLYVNNQIRRNNAEAIAKVCAATDPQQLWSDRFLRMPGSGRAGYADQRTYLYNGTAIDTQTHLGVDIASLERAEIRAANRGKVVFADYLGIYGNMVIIDHGQGIASLYSHLSSIDTTVGTLVEKNQPIGRSGATGMAGGDHLHFSMLVHGIFVTPIEWWDQHWIDVNIKSAFNES</sequence>
<evidence type="ECO:0000313" key="5">
    <source>
        <dbReference type="Proteomes" id="UP000006365"/>
    </source>
</evidence>
<keyword evidence="5" id="KW-1185">Reference proteome</keyword>
<dbReference type="InterPro" id="IPR011055">
    <property type="entry name" value="Dup_hybrid_motif"/>
</dbReference>
<dbReference type="EMBL" id="CP002364">
    <property type="protein sequence ID" value="ADW17266.1"/>
    <property type="molecule type" value="Genomic_DNA"/>
</dbReference>
<accession>A0A7U4DNM9</accession>
<evidence type="ECO:0000259" key="3">
    <source>
        <dbReference type="Pfam" id="PF01551"/>
    </source>
</evidence>
<dbReference type="AlphaFoldDB" id="A0A7U4DNM9"/>
<dbReference type="Proteomes" id="UP000006365">
    <property type="component" value="Chromosome"/>
</dbReference>
<keyword evidence="1" id="KW-0732">Signal</keyword>
<keyword evidence="2" id="KW-0812">Transmembrane</keyword>
<gene>
    <name evidence="4" type="ordered locus">Despr_1094</name>
</gene>
<dbReference type="Pfam" id="PF01551">
    <property type="entry name" value="Peptidase_M23"/>
    <property type="match status" value="1"/>
</dbReference>
<organism evidence="4 5">
    <name type="scientific">Desulfobulbus propionicus (strain ATCC 33891 / DSM 2032 / VKM B-1956 / 1pr3)</name>
    <dbReference type="NCBI Taxonomy" id="577650"/>
    <lineage>
        <taxon>Bacteria</taxon>
        <taxon>Pseudomonadati</taxon>
        <taxon>Thermodesulfobacteriota</taxon>
        <taxon>Desulfobulbia</taxon>
        <taxon>Desulfobulbales</taxon>
        <taxon>Desulfobulbaceae</taxon>
        <taxon>Desulfobulbus</taxon>
    </lineage>
</organism>
<evidence type="ECO:0000256" key="2">
    <source>
        <dbReference type="SAM" id="Phobius"/>
    </source>
</evidence>
<proteinExistence type="predicted"/>
<keyword evidence="2" id="KW-1133">Transmembrane helix</keyword>
<feature type="domain" description="M23ase beta-sheet core" evidence="3">
    <location>
        <begin position="346"/>
        <end position="438"/>
    </location>
</feature>
<dbReference type="PANTHER" id="PTHR21666:SF289">
    <property type="entry name" value="L-ALA--D-GLU ENDOPEPTIDASE"/>
    <property type="match status" value="1"/>
</dbReference>
<dbReference type="PANTHER" id="PTHR21666">
    <property type="entry name" value="PEPTIDASE-RELATED"/>
    <property type="match status" value="1"/>
</dbReference>
<keyword evidence="2" id="KW-0472">Membrane</keyword>
<dbReference type="SUPFAM" id="SSF51261">
    <property type="entry name" value="Duplicated hybrid motif"/>
    <property type="match status" value="1"/>
</dbReference>
<reference evidence="4 5" key="1">
    <citation type="journal article" date="2011" name="Stand. Genomic Sci.">
        <title>Complete genome sequence of Desulfobulbus propionicus type strain (1pr3).</title>
        <authorList>
            <person name="Pagani I."/>
            <person name="Lapidus A."/>
            <person name="Nolan M."/>
            <person name="Lucas S."/>
            <person name="Hammon N."/>
            <person name="Deshpande S."/>
            <person name="Cheng J.F."/>
            <person name="Chertkov O."/>
            <person name="Davenport K."/>
            <person name="Tapia R."/>
            <person name="Han C."/>
            <person name="Goodwin L."/>
            <person name="Pitluck S."/>
            <person name="Liolios K."/>
            <person name="Mavromatis K."/>
            <person name="Ivanova N."/>
            <person name="Mikhailova N."/>
            <person name="Pati A."/>
            <person name="Chen A."/>
            <person name="Palaniappan K."/>
            <person name="Land M."/>
            <person name="Hauser L."/>
            <person name="Chang Y.J."/>
            <person name="Jeffries C.D."/>
            <person name="Detter J.C."/>
            <person name="Brambilla E."/>
            <person name="Kannan K.P."/>
            <person name="Djao O.D."/>
            <person name="Rohde M."/>
            <person name="Pukall R."/>
            <person name="Spring S."/>
            <person name="Goker M."/>
            <person name="Sikorski J."/>
            <person name="Woyke T."/>
            <person name="Bristow J."/>
            <person name="Eisen J.A."/>
            <person name="Markowitz V."/>
            <person name="Hugenholtz P."/>
            <person name="Kyrpides N.C."/>
            <person name="Klenk H.P."/>
        </authorList>
    </citation>
    <scope>NUCLEOTIDE SEQUENCE [LARGE SCALE GENOMIC DNA]</scope>
    <source>
        <strain evidence="5">ATCC 33891 / DSM 2032 / 1pr3</strain>
    </source>
</reference>
<dbReference type="RefSeq" id="WP_015723809.1">
    <property type="nucleotide sequence ID" value="NC_014972.1"/>
</dbReference>
<evidence type="ECO:0000256" key="1">
    <source>
        <dbReference type="ARBA" id="ARBA00022729"/>
    </source>
</evidence>
<dbReference type="CDD" id="cd12797">
    <property type="entry name" value="M23_peptidase"/>
    <property type="match status" value="1"/>
</dbReference>
<dbReference type="InterPro" id="IPR016047">
    <property type="entry name" value="M23ase_b-sheet_dom"/>
</dbReference>
<evidence type="ECO:0000313" key="4">
    <source>
        <dbReference type="EMBL" id="ADW17266.1"/>
    </source>
</evidence>
<feature type="transmembrane region" description="Helical" evidence="2">
    <location>
        <begin position="20"/>
        <end position="40"/>
    </location>
</feature>
<dbReference type="Gene3D" id="2.70.70.10">
    <property type="entry name" value="Glucose Permease (Domain IIA)"/>
    <property type="match status" value="1"/>
</dbReference>
<dbReference type="InterPro" id="IPR050570">
    <property type="entry name" value="Cell_wall_metabolism_enzyme"/>
</dbReference>
<name>A0A7U4DNM9_DESPD</name>